<accession>A0ACC0FG22</accession>
<proteinExistence type="predicted"/>
<evidence type="ECO:0000313" key="1">
    <source>
        <dbReference type="EMBL" id="KAI7986911.1"/>
    </source>
</evidence>
<protein>
    <submittedName>
        <fullName evidence="1">Nicotinamidase 1</fullName>
    </submittedName>
</protein>
<evidence type="ECO:0000313" key="2">
    <source>
        <dbReference type="Proteomes" id="UP001060215"/>
    </source>
</evidence>
<gene>
    <name evidence="1" type="ORF">LOK49_LG14G01404</name>
</gene>
<reference evidence="1 2" key="1">
    <citation type="journal article" date="2022" name="Plant J.">
        <title>Chromosome-level genome of Camellia lanceoleosa provides a valuable resource for understanding genome evolution and self-incompatibility.</title>
        <authorList>
            <person name="Gong W."/>
            <person name="Xiao S."/>
            <person name="Wang L."/>
            <person name="Liao Z."/>
            <person name="Chang Y."/>
            <person name="Mo W."/>
            <person name="Hu G."/>
            <person name="Li W."/>
            <person name="Zhao G."/>
            <person name="Zhu H."/>
            <person name="Hu X."/>
            <person name="Ji K."/>
            <person name="Xiang X."/>
            <person name="Song Q."/>
            <person name="Yuan D."/>
            <person name="Jin S."/>
            <person name="Zhang L."/>
        </authorList>
    </citation>
    <scope>NUCLEOTIDE SEQUENCE [LARGE SCALE GENOMIC DNA]</scope>
    <source>
        <strain evidence="1">SQ_2022a</strain>
    </source>
</reference>
<comment type="caution">
    <text evidence="1">The sequence shown here is derived from an EMBL/GenBank/DDBJ whole genome shotgun (WGS) entry which is preliminary data.</text>
</comment>
<sequence>MLYQDVHIGLLNRSAVSVSPICYYVRWCSAIHIDDDRFVVEVSSSLLQETRSTESSKIGTILGWEMAAIYMGGRLPQICLNIRKGNVEAPTKPNSQINEMIDELAGLAKVFCNKKWLVLAYLNSHYPGKLEHPYPPHCIIGTDESNLVPALKWLEKEPNVTIRLKLHLEYRFRSHGRK</sequence>
<dbReference type="EMBL" id="CM045772">
    <property type="protein sequence ID" value="KAI7986911.1"/>
    <property type="molecule type" value="Genomic_DNA"/>
</dbReference>
<dbReference type="Proteomes" id="UP001060215">
    <property type="component" value="Chromosome 15"/>
</dbReference>
<organism evidence="1 2">
    <name type="scientific">Camellia lanceoleosa</name>
    <dbReference type="NCBI Taxonomy" id="1840588"/>
    <lineage>
        <taxon>Eukaryota</taxon>
        <taxon>Viridiplantae</taxon>
        <taxon>Streptophyta</taxon>
        <taxon>Embryophyta</taxon>
        <taxon>Tracheophyta</taxon>
        <taxon>Spermatophyta</taxon>
        <taxon>Magnoliopsida</taxon>
        <taxon>eudicotyledons</taxon>
        <taxon>Gunneridae</taxon>
        <taxon>Pentapetalae</taxon>
        <taxon>asterids</taxon>
        <taxon>Ericales</taxon>
        <taxon>Theaceae</taxon>
        <taxon>Camellia</taxon>
    </lineage>
</organism>
<name>A0ACC0FG22_9ERIC</name>
<keyword evidence="2" id="KW-1185">Reference proteome</keyword>